<evidence type="ECO:0000313" key="4">
    <source>
        <dbReference type="Proteomes" id="UP001172457"/>
    </source>
</evidence>
<evidence type="ECO:0000313" key="3">
    <source>
        <dbReference type="EMBL" id="KAJ9536685.1"/>
    </source>
</evidence>
<dbReference type="Pfam" id="PF14111">
    <property type="entry name" value="DUF4283"/>
    <property type="match status" value="1"/>
</dbReference>
<name>A0AA38S5P2_9ASTR</name>
<dbReference type="InterPro" id="IPR040256">
    <property type="entry name" value="At4g02000-like"/>
</dbReference>
<dbReference type="EMBL" id="JARYMX010000012">
    <property type="protein sequence ID" value="KAJ9536685.1"/>
    <property type="molecule type" value="Genomic_DNA"/>
</dbReference>
<feature type="region of interest" description="Disordered" evidence="1">
    <location>
        <begin position="446"/>
        <end position="487"/>
    </location>
</feature>
<accession>A0AA38S5P2</accession>
<evidence type="ECO:0000256" key="1">
    <source>
        <dbReference type="SAM" id="MobiDB-lite"/>
    </source>
</evidence>
<protein>
    <recommendedName>
        <fullName evidence="2">DUF4283 domain-containing protein</fullName>
    </recommendedName>
</protein>
<feature type="compositionally biased region" description="Basic and acidic residues" evidence="1">
    <location>
        <begin position="465"/>
        <end position="487"/>
    </location>
</feature>
<feature type="domain" description="DUF4283" evidence="2">
    <location>
        <begin position="71"/>
        <end position="146"/>
    </location>
</feature>
<sequence>MATLADGGGSTVNVNSSCSVDESRVSVFQRLSKPTDARLEFSLGEKAKFADIVGGKSTALRFFPPESKGSLVFCCLLSQRVPFQIVQQAVKRAWGKYGFSDIMMNANGVYFLKFNDVGGCEQVVEQGPLFIRDAPLFVFRWDPSKGLSKPVHTSCPLWVKLHDIPLAAFNVEGIGRIASVLGVPKQMDSATAAMCDKSWGRPGFAKVLVDTWATGDLKREIDVEVPSLQGEDSAVVKVRVEYIWEPAQCNHCMVFGHKKSGCAKAIVDSSNKLKPKLRDDDGFTRVTKKQWVPKANVGESSSVAVTSKPVDSGELPTSNPFDVLEDLDGGVKDGATVANVQGDGKSVGDVSELVEGSVVETSCHEPILEQLKDFQPLVSNLVADSSKLEDMRGVGGSVSNQQTKPVVDKLKEKVDVQKPPIRGILKNPIRSMQAQGDTGIAKAVLPGKLTKDNVSRRNSPVMSSKEAREGELKKGSSDDAVKHNANV</sequence>
<dbReference type="PANTHER" id="PTHR31286">
    <property type="entry name" value="GLYCINE-RICH CELL WALL STRUCTURAL PROTEIN 1.8-LIKE"/>
    <property type="match status" value="1"/>
</dbReference>
<dbReference type="PANTHER" id="PTHR31286:SF99">
    <property type="entry name" value="DUF4283 DOMAIN-CONTAINING PROTEIN"/>
    <property type="match status" value="1"/>
</dbReference>
<reference evidence="3" key="1">
    <citation type="submission" date="2023-03" db="EMBL/GenBank/DDBJ databases">
        <title>Chromosome-scale reference genome and RAD-based genetic map of yellow starthistle (Centaurea solstitialis) reveal putative structural variation and QTLs associated with invader traits.</title>
        <authorList>
            <person name="Reatini B."/>
            <person name="Cang F.A."/>
            <person name="Jiang Q."/>
            <person name="Mckibben M.T.W."/>
            <person name="Barker M.S."/>
            <person name="Rieseberg L.H."/>
            <person name="Dlugosch K.M."/>
        </authorList>
    </citation>
    <scope>NUCLEOTIDE SEQUENCE</scope>
    <source>
        <strain evidence="3">CAN-66</strain>
        <tissue evidence="3">Leaf</tissue>
    </source>
</reference>
<dbReference type="InterPro" id="IPR025558">
    <property type="entry name" value="DUF4283"/>
</dbReference>
<comment type="caution">
    <text evidence="3">The sequence shown here is derived from an EMBL/GenBank/DDBJ whole genome shotgun (WGS) entry which is preliminary data.</text>
</comment>
<evidence type="ECO:0000259" key="2">
    <source>
        <dbReference type="Pfam" id="PF14111"/>
    </source>
</evidence>
<dbReference type="AlphaFoldDB" id="A0AA38S5P2"/>
<organism evidence="3 4">
    <name type="scientific">Centaurea solstitialis</name>
    <name type="common">yellow star-thistle</name>
    <dbReference type="NCBI Taxonomy" id="347529"/>
    <lineage>
        <taxon>Eukaryota</taxon>
        <taxon>Viridiplantae</taxon>
        <taxon>Streptophyta</taxon>
        <taxon>Embryophyta</taxon>
        <taxon>Tracheophyta</taxon>
        <taxon>Spermatophyta</taxon>
        <taxon>Magnoliopsida</taxon>
        <taxon>eudicotyledons</taxon>
        <taxon>Gunneridae</taxon>
        <taxon>Pentapetalae</taxon>
        <taxon>asterids</taxon>
        <taxon>campanulids</taxon>
        <taxon>Asterales</taxon>
        <taxon>Asteraceae</taxon>
        <taxon>Carduoideae</taxon>
        <taxon>Cardueae</taxon>
        <taxon>Centaureinae</taxon>
        <taxon>Centaurea</taxon>
    </lineage>
</organism>
<proteinExistence type="predicted"/>
<gene>
    <name evidence="3" type="ORF">OSB04_un000158</name>
</gene>
<keyword evidence="4" id="KW-1185">Reference proteome</keyword>
<dbReference type="Proteomes" id="UP001172457">
    <property type="component" value="Unassembled WGS sequence"/>
</dbReference>